<reference evidence="4" key="1">
    <citation type="submission" date="2022-09" db="EMBL/GenBank/DDBJ databases">
        <title>Complete Genomes of Fervidibacillus albus and Fervidibacillus halotolerans isolated from tidal flat sediments.</title>
        <authorList>
            <person name="Kwon K.K."/>
            <person name="Yang S.-H."/>
            <person name="Park M.J."/>
            <person name="Oh H.-M."/>
        </authorList>
    </citation>
    <scope>NUCLEOTIDE SEQUENCE</scope>
    <source>
        <strain evidence="4">MEBiC13594</strain>
    </source>
</reference>
<accession>A0A9E8M106</accession>
<evidence type="ECO:0000259" key="3">
    <source>
        <dbReference type="Pfam" id="PF03358"/>
    </source>
</evidence>
<proteinExistence type="predicted"/>
<evidence type="ECO:0000313" key="5">
    <source>
        <dbReference type="Proteomes" id="UP001164726"/>
    </source>
</evidence>
<dbReference type="GO" id="GO:0016491">
    <property type="term" value="F:oxidoreductase activity"/>
    <property type="evidence" value="ECO:0007669"/>
    <property type="project" value="InterPro"/>
</dbReference>
<dbReference type="InterPro" id="IPR029039">
    <property type="entry name" value="Flavoprotein-like_sf"/>
</dbReference>
<dbReference type="InterPro" id="IPR005025">
    <property type="entry name" value="FMN_Rdtase-like_dom"/>
</dbReference>
<keyword evidence="2" id="KW-0288">FMN</keyword>
<sequence length="184" mass="21236">MKTVLVLEGSSRPGGNTERLTNEMLEGIDRKTIYLREKTIVPIVDKRHDKEGFSKVDDDHDAIMKEVFKHDILIFSTPIYWYGMTGIMKNFIDRWSQTLRDSQFQMKKEMENKEAFVVLCGGDHPRIKGLPLIQQFQYAFDFIGLSFSDYVIGQGNKPGDVRNDRYAIHVAKALNLILKSKISF</sequence>
<evidence type="ECO:0000313" key="4">
    <source>
        <dbReference type="EMBL" id="WAA13191.1"/>
    </source>
</evidence>
<name>A0A9E8M106_9BACI</name>
<gene>
    <name evidence="4" type="ORF">OE105_03415</name>
</gene>
<feature type="domain" description="NADPH-dependent FMN reductase-like" evidence="3">
    <location>
        <begin position="4"/>
        <end position="123"/>
    </location>
</feature>
<keyword evidence="5" id="KW-1185">Reference proteome</keyword>
<dbReference type="SUPFAM" id="SSF52218">
    <property type="entry name" value="Flavoproteins"/>
    <property type="match status" value="1"/>
</dbReference>
<dbReference type="EMBL" id="CP106877">
    <property type="protein sequence ID" value="WAA13191.1"/>
    <property type="molecule type" value="Genomic_DNA"/>
</dbReference>
<dbReference type="PANTHER" id="PTHR43278:SF4">
    <property type="entry name" value="NAD(P)H-DEPENDENT FMN-CONTAINING OXIDOREDUCTASE YWQN-RELATED"/>
    <property type="match status" value="1"/>
</dbReference>
<dbReference type="Gene3D" id="3.40.50.360">
    <property type="match status" value="1"/>
</dbReference>
<dbReference type="Pfam" id="PF03358">
    <property type="entry name" value="FMN_red"/>
    <property type="match status" value="1"/>
</dbReference>
<dbReference type="InterPro" id="IPR051796">
    <property type="entry name" value="ISF_SsuE-like"/>
</dbReference>
<dbReference type="KEGG" id="fhl:OE105_03415"/>
<organism evidence="4 5">
    <name type="scientific">Fervidibacillus halotolerans</name>
    <dbReference type="NCBI Taxonomy" id="2980027"/>
    <lineage>
        <taxon>Bacteria</taxon>
        <taxon>Bacillati</taxon>
        <taxon>Bacillota</taxon>
        <taxon>Bacilli</taxon>
        <taxon>Bacillales</taxon>
        <taxon>Bacillaceae</taxon>
        <taxon>Fervidibacillus</taxon>
    </lineage>
</organism>
<protein>
    <submittedName>
        <fullName evidence="4">Flavodoxin family protein</fullName>
    </submittedName>
</protein>
<dbReference type="PANTHER" id="PTHR43278">
    <property type="entry name" value="NAD(P)H-DEPENDENT FMN-CONTAINING OXIDOREDUCTASE YWQN-RELATED"/>
    <property type="match status" value="1"/>
</dbReference>
<dbReference type="AlphaFoldDB" id="A0A9E8M106"/>
<keyword evidence="1" id="KW-0285">Flavoprotein</keyword>
<dbReference type="Proteomes" id="UP001164726">
    <property type="component" value="Chromosome"/>
</dbReference>
<evidence type="ECO:0000256" key="1">
    <source>
        <dbReference type="ARBA" id="ARBA00022630"/>
    </source>
</evidence>
<evidence type="ECO:0000256" key="2">
    <source>
        <dbReference type="ARBA" id="ARBA00022643"/>
    </source>
</evidence>
<dbReference type="RefSeq" id="WP_275421340.1">
    <property type="nucleotide sequence ID" value="NZ_CP106877.1"/>
</dbReference>